<feature type="domain" description="SCAN box" evidence="1">
    <location>
        <begin position="79"/>
        <end position="120"/>
    </location>
</feature>
<dbReference type="AlphaFoldDB" id="A0AAV7QWC1"/>
<sequence>MVPLQKYVPRVDPVVFFLNFERAACASVWLTERWTFYLALLLTGEAQAYQIINLEGTTGYEEMKQFTMDHLGIDEETHRLKFRKESGTPRDSPKTLLYRIKDAADRWLKPLESTKEEIMEKNTKTILGSITISNEEMVTTTCWVDSR</sequence>
<dbReference type="InterPro" id="IPR038269">
    <property type="entry name" value="SCAN_sf"/>
</dbReference>
<protein>
    <recommendedName>
        <fullName evidence="1">SCAN box domain-containing protein</fullName>
    </recommendedName>
</protein>
<evidence type="ECO:0000313" key="2">
    <source>
        <dbReference type="EMBL" id="KAJ1144837.1"/>
    </source>
</evidence>
<comment type="caution">
    <text evidence="2">The sequence shown here is derived from an EMBL/GenBank/DDBJ whole genome shotgun (WGS) entry which is preliminary data.</text>
</comment>
<dbReference type="Gene3D" id="1.10.4020.10">
    <property type="entry name" value="DNA breaking-rejoining enzymes"/>
    <property type="match status" value="1"/>
</dbReference>
<dbReference type="PROSITE" id="PS50804">
    <property type="entry name" value="SCAN_BOX"/>
    <property type="match status" value="1"/>
</dbReference>
<gene>
    <name evidence="2" type="ORF">NDU88_011131</name>
</gene>
<dbReference type="PANTHER" id="PTHR46888">
    <property type="entry name" value="ZINC KNUCKLE DOMAINCONTAINING PROTEIN-RELATED"/>
    <property type="match status" value="1"/>
</dbReference>
<reference evidence="2" key="1">
    <citation type="journal article" date="2022" name="bioRxiv">
        <title>Sequencing and chromosome-scale assembly of the giantPleurodeles waltlgenome.</title>
        <authorList>
            <person name="Brown T."/>
            <person name="Elewa A."/>
            <person name="Iarovenko S."/>
            <person name="Subramanian E."/>
            <person name="Araus A.J."/>
            <person name="Petzold A."/>
            <person name="Susuki M."/>
            <person name="Suzuki K.-i.T."/>
            <person name="Hayashi T."/>
            <person name="Toyoda A."/>
            <person name="Oliveira C."/>
            <person name="Osipova E."/>
            <person name="Leigh N.D."/>
            <person name="Simon A."/>
            <person name="Yun M.H."/>
        </authorList>
    </citation>
    <scope>NUCLEOTIDE SEQUENCE</scope>
    <source>
        <strain evidence="2">20211129_DDA</strain>
        <tissue evidence="2">Liver</tissue>
    </source>
</reference>
<dbReference type="PANTHER" id="PTHR46888:SF1">
    <property type="entry name" value="RIBONUCLEASE H"/>
    <property type="match status" value="1"/>
</dbReference>
<proteinExistence type="predicted"/>
<accession>A0AAV7QWC1</accession>
<dbReference type="SUPFAM" id="SSF47353">
    <property type="entry name" value="Retrovirus capsid dimerization domain-like"/>
    <property type="match status" value="1"/>
</dbReference>
<organism evidence="2 3">
    <name type="scientific">Pleurodeles waltl</name>
    <name type="common">Iberian ribbed newt</name>
    <dbReference type="NCBI Taxonomy" id="8319"/>
    <lineage>
        <taxon>Eukaryota</taxon>
        <taxon>Metazoa</taxon>
        <taxon>Chordata</taxon>
        <taxon>Craniata</taxon>
        <taxon>Vertebrata</taxon>
        <taxon>Euteleostomi</taxon>
        <taxon>Amphibia</taxon>
        <taxon>Batrachia</taxon>
        <taxon>Caudata</taxon>
        <taxon>Salamandroidea</taxon>
        <taxon>Salamandridae</taxon>
        <taxon>Pleurodelinae</taxon>
        <taxon>Pleurodeles</taxon>
    </lineage>
</organism>
<dbReference type="EMBL" id="JANPWB010000010">
    <property type="protein sequence ID" value="KAJ1144837.1"/>
    <property type="molecule type" value="Genomic_DNA"/>
</dbReference>
<keyword evidence="3" id="KW-1185">Reference proteome</keyword>
<dbReference type="InterPro" id="IPR003309">
    <property type="entry name" value="SCAN_dom"/>
</dbReference>
<evidence type="ECO:0000313" key="3">
    <source>
        <dbReference type="Proteomes" id="UP001066276"/>
    </source>
</evidence>
<dbReference type="Proteomes" id="UP001066276">
    <property type="component" value="Chromosome 6"/>
</dbReference>
<evidence type="ECO:0000259" key="1">
    <source>
        <dbReference type="PROSITE" id="PS50804"/>
    </source>
</evidence>
<name>A0AAV7QWC1_PLEWA</name>